<evidence type="ECO:0000313" key="3">
    <source>
        <dbReference type="Proteomes" id="UP000019365"/>
    </source>
</evidence>
<organism evidence="2 3">
    <name type="scientific">Ruminococcus flavefaciens 007c</name>
    <dbReference type="NCBI Taxonomy" id="1341157"/>
    <lineage>
        <taxon>Bacteria</taxon>
        <taxon>Bacillati</taxon>
        <taxon>Bacillota</taxon>
        <taxon>Clostridia</taxon>
        <taxon>Eubacteriales</taxon>
        <taxon>Oscillospiraceae</taxon>
        <taxon>Ruminococcus</taxon>
    </lineage>
</organism>
<dbReference type="Proteomes" id="UP000019365">
    <property type="component" value="Unassembled WGS sequence"/>
</dbReference>
<name>W7UY88_RUMFL</name>
<dbReference type="PATRIC" id="fig|1341157.4.peg.2146"/>
<feature type="domain" description="DUF4236" evidence="1">
    <location>
        <begin position="3"/>
        <end position="59"/>
    </location>
</feature>
<dbReference type="InterPro" id="IPR025330">
    <property type="entry name" value="DUF4236"/>
</dbReference>
<proteinExistence type="predicted"/>
<dbReference type="Pfam" id="PF14020">
    <property type="entry name" value="DUF4236"/>
    <property type="match status" value="1"/>
</dbReference>
<gene>
    <name evidence="2" type="ORF">RF007C_10380</name>
</gene>
<comment type="caution">
    <text evidence="2">The sequence shown here is derived from an EMBL/GenBank/DDBJ whole genome shotgun (WGS) entry which is preliminary data.</text>
</comment>
<protein>
    <recommendedName>
        <fullName evidence="1">DUF4236 domain-containing protein</fullName>
    </recommendedName>
</protein>
<sequence length="74" mass="8118">MGFHFRKSFKIGKLFKFNKNKKGGSISVEGPKIAGKKVKLTVNNKKKATVSLQGTGISYDTDLGGKKKKTESKK</sequence>
<dbReference type="AlphaFoldDB" id="W7UY88"/>
<dbReference type="RefSeq" id="WP_037299734.1">
    <property type="nucleotide sequence ID" value="NZ_ATAX01000026.1"/>
</dbReference>
<evidence type="ECO:0000313" key="2">
    <source>
        <dbReference type="EMBL" id="EWM53367.1"/>
    </source>
</evidence>
<dbReference type="EMBL" id="ATAX01000026">
    <property type="protein sequence ID" value="EWM53367.1"/>
    <property type="molecule type" value="Genomic_DNA"/>
</dbReference>
<keyword evidence="3" id="KW-1185">Reference proteome</keyword>
<evidence type="ECO:0000259" key="1">
    <source>
        <dbReference type="Pfam" id="PF14020"/>
    </source>
</evidence>
<reference evidence="2 3" key="1">
    <citation type="journal article" date="2014" name="PLoS ONE">
        <title>Rumen cellulosomics: divergent fiber-degrading strategies revealed by comparative genome-wide analysis of six ruminococcal strains.</title>
        <authorList>
            <person name="Dassa B."/>
            <person name="Borovok I."/>
            <person name="Ruimy-Israeli V."/>
            <person name="Lamed R."/>
            <person name="Flint H.J."/>
            <person name="Duncan S.H."/>
            <person name="Henrissat B."/>
            <person name="Coutinho P."/>
            <person name="Morrison M."/>
            <person name="Mosoni P."/>
            <person name="Yeoman C.J."/>
            <person name="White B.A."/>
            <person name="Bayer E.A."/>
        </authorList>
    </citation>
    <scope>NUCLEOTIDE SEQUENCE [LARGE SCALE GENOMIC DNA]</scope>
    <source>
        <strain evidence="2 3">007c</strain>
    </source>
</reference>
<accession>W7UY88</accession>